<comment type="caution">
    <text evidence="2">The sequence shown here is derived from an EMBL/GenBank/DDBJ whole genome shotgun (WGS) entry which is preliminary data.</text>
</comment>
<dbReference type="EMBL" id="CAUWAG010000013">
    <property type="protein sequence ID" value="CAJ2509925.1"/>
    <property type="molecule type" value="Genomic_DNA"/>
</dbReference>
<organism evidence="2 3">
    <name type="scientific">Anthostomella pinea</name>
    <dbReference type="NCBI Taxonomy" id="933095"/>
    <lineage>
        <taxon>Eukaryota</taxon>
        <taxon>Fungi</taxon>
        <taxon>Dikarya</taxon>
        <taxon>Ascomycota</taxon>
        <taxon>Pezizomycotina</taxon>
        <taxon>Sordariomycetes</taxon>
        <taxon>Xylariomycetidae</taxon>
        <taxon>Xylariales</taxon>
        <taxon>Xylariaceae</taxon>
        <taxon>Anthostomella</taxon>
    </lineage>
</organism>
<gene>
    <name evidence="2" type="ORF">KHLLAP_LOCUS10393</name>
</gene>
<feature type="chain" id="PRO_5042602512" evidence="1">
    <location>
        <begin position="23"/>
        <end position="141"/>
    </location>
</feature>
<accession>A0AAI8VL98</accession>
<dbReference type="AlphaFoldDB" id="A0AAI8VL98"/>
<name>A0AAI8VL98_9PEZI</name>
<evidence type="ECO:0000256" key="1">
    <source>
        <dbReference type="SAM" id="SignalP"/>
    </source>
</evidence>
<sequence>MLAYNSVLKVALLALAATQATAQGDYWKMQSQSGNQAASAPVESTEEKKCTSLNKEFAINVSKTFTKDRWLIPPSLLITLEGFRVEFYQEEAECKLRKNVFETVGQQGLQQSVFWPYRLEEHETKNKIIKIKAEWYRVDKV</sequence>
<keyword evidence="1" id="KW-0732">Signal</keyword>
<protein>
    <submittedName>
        <fullName evidence="2">Uu.00g058250.m01.CDS01</fullName>
    </submittedName>
</protein>
<proteinExistence type="predicted"/>
<dbReference type="Proteomes" id="UP001295740">
    <property type="component" value="Unassembled WGS sequence"/>
</dbReference>
<evidence type="ECO:0000313" key="2">
    <source>
        <dbReference type="EMBL" id="CAJ2509925.1"/>
    </source>
</evidence>
<evidence type="ECO:0000313" key="3">
    <source>
        <dbReference type="Proteomes" id="UP001295740"/>
    </source>
</evidence>
<feature type="signal peptide" evidence="1">
    <location>
        <begin position="1"/>
        <end position="22"/>
    </location>
</feature>
<keyword evidence="3" id="KW-1185">Reference proteome</keyword>
<reference evidence="2" key="1">
    <citation type="submission" date="2023-10" db="EMBL/GenBank/DDBJ databases">
        <authorList>
            <person name="Hackl T."/>
        </authorList>
    </citation>
    <scope>NUCLEOTIDE SEQUENCE</scope>
</reference>